<evidence type="ECO:0000313" key="2">
    <source>
        <dbReference type="Proteomes" id="UP001144205"/>
    </source>
</evidence>
<accession>A0ABQ5LQP8</accession>
<dbReference type="Proteomes" id="UP001144205">
    <property type="component" value="Unassembled WGS sequence"/>
</dbReference>
<protein>
    <submittedName>
        <fullName evidence="1">Uncharacterized protein</fullName>
    </submittedName>
</protein>
<reference evidence="1" key="1">
    <citation type="journal article" date="2023" name="Int. J. Syst. Evol. Microbiol.">
        <title>Sinisalibacter aestuarii sp. nov., isolated from estuarine sediment of the Arakawa River.</title>
        <authorList>
            <person name="Arafat S.T."/>
            <person name="Hirano S."/>
            <person name="Sato A."/>
            <person name="Takeuchi K."/>
            <person name="Yasuda T."/>
            <person name="Terahara T."/>
            <person name="Hamada M."/>
            <person name="Kobayashi T."/>
        </authorList>
    </citation>
    <scope>NUCLEOTIDE SEQUENCE</scope>
    <source>
        <strain evidence="1">B-399</strain>
    </source>
</reference>
<gene>
    <name evidence="1" type="ORF">STA1M1_09120</name>
</gene>
<name>A0ABQ5LQP8_9RHOB</name>
<organism evidence="1 2">
    <name type="scientific">Sinisalibacter aestuarii</name>
    <dbReference type="NCBI Taxonomy" id="2949426"/>
    <lineage>
        <taxon>Bacteria</taxon>
        <taxon>Pseudomonadati</taxon>
        <taxon>Pseudomonadota</taxon>
        <taxon>Alphaproteobacteria</taxon>
        <taxon>Rhodobacterales</taxon>
        <taxon>Roseobacteraceae</taxon>
        <taxon>Sinisalibacter</taxon>
    </lineage>
</organism>
<sequence>MLATYTRLNGAVEILGIDLQYPVHLRQVDADAAADGVHIPLKRGAGPEGNDGQLVLRADPDCSGHVLGTSCKNDKIGRRPGMKGFIVCVLVEDRLRCNGTILKMRLYRVEAGLV</sequence>
<evidence type="ECO:0000313" key="1">
    <source>
        <dbReference type="EMBL" id="GKY87043.1"/>
    </source>
</evidence>
<keyword evidence="2" id="KW-1185">Reference proteome</keyword>
<dbReference type="EMBL" id="BROH01000001">
    <property type="protein sequence ID" value="GKY87043.1"/>
    <property type="molecule type" value="Genomic_DNA"/>
</dbReference>
<comment type="caution">
    <text evidence="1">The sequence shown here is derived from an EMBL/GenBank/DDBJ whole genome shotgun (WGS) entry which is preliminary data.</text>
</comment>
<proteinExistence type="predicted"/>